<reference evidence="2 3" key="1">
    <citation type="submission" date="2020-07" db="EMBL/GenBank/DDBJ databases">
        <authorList>
            <person name="Criscuolo A."/>
        </authorList>
    </citation>
    <scope>NUCLEOTIDE SEQUENCE [LARGE SCALE GENOMIC DNA]</scope>
    <source>
        <strain evidence="3">CIP 111030</strain>
    </source>
</reference>
<name>A0A6V7R465_9BACL</name>
<evidence type="ECO:0000256" key="1">
    <source>
        <dbReference type="SAM" id="Phobius"/>
    </source>
</evidence>
<dbReference type="AlphaFoldDB" id="A0A6V7R465"/>
<protein>
    <recommendedName>
        <fullName evidence="4">Membrane protein YwzB</fullName>
    </recommendedName>
</protein>
<dbReference type="InterPro" id="IPR009526">
    <property type="entry name" value="DUF1146"/>
</dbReference>
<evidence type="ECO:0008006" key="4">
    <source>
        <dbReference type="Google" id="ProtNLM"/>
    </source>
</evidence>
<keyword evidence="1" id="KW-0472">Membrane</keyword>
<accession>A0A6V7R465</accession>
<proteinExistence type="predicted"/>
<feature type="transmembrane region" description="Helical" evidence="1">
    <location>
        <begin position="6"/>
        <end position="25"/>
    </location>
</feature>
<organism evidence="2 3">
    <name type="scientific">Phocicoccus schoeneichii</name>
    <dbReference type="NCBI Taxonomy" id="1812261"/>
    <lineage>
        <taxon>Bacteria</taxon>
        <taxon>Bacillati</taxon>
        <taxon>Bacillota</taxon>
        <taxon>Bacilli</taxon>
        <taxon>Bacillales</taxon>
        <taxon>Salinicoccaceae</taxon>
        <taxon>Phocicoccus</taxon>
    </lineage>
</organism>
<gene>
    <name evidence="2" type="ORF">JEOSCH030_00184</name>
</gene>
<feature type="transmembrane region" description="Helical" evidence="1">
    <location>
        <begin position="45"/>
        <end position="66"/>
    </location>
</feature>
<keyword evidence="1" id="KW-0812">Transmembrane</keyword>
<dbReference type="Pfam" id="PF06612">
    <property type="entry name" value="DUF1146"/>
    <property type="match status" value="1"/>
</dbReference>
<dbReference type="EMBL" id="CAJEWE010000004">
    <property type="protein sequence ID" value="CAD2072171.1"/>
    <property type="molecule type" value="Genomic_DNA"/>
</dbReference>
<dbReference type="Proteomes" id="UP000521032">
    <property type="component" value="Unassembled WGS sequence"/>
</dbReference>
<evidence type="ECO:0000313" key="3">
    <source>
        <dbReference type="Proteomes" id="UP000521032"/>
    </source>
</evidence>
<comment type="caution">
    <text evidence="2">The sequence shown here is derived from an EMBL/GenBank/DDBJ whole genome shotgun (WGS) entry which is preliminary data.</text>
</comment>
<keyword evidence="3" id="KW-1185">Reference proteome</keyword>
<sequence>MVASQLALMHIILHIVCTIFAFYLLDCLNIEVLFKKSQPEKIRLVLILLAILLGTSLSNFIMDLFTEIQMVGLWFS</sequence>
<dbReference type="RefSeq" id="WP_186084626.1">
    <property type="nucleotide sequence ID" value="NZ_BMDB01000003.1"/>
</dbReference>
<keyword evidence="1" id="KW-1133">Transmembrane helix</keyword>
<evidence type="ECO:0000313" key="2">
    <source>
        <dbReference type="EMBL" id="CAD2072171.1"/>
    </source>
</evidence>